<feature type="compositionally biased region" description="Basic and acidic residues" evidence="1">
    <location>
        <begin position="231"/>
        <end position="244"/>
    </location>
</feature>
<evidence type="ECO:0000313" key="2">
    <source>
        <dbReference type="EMBL" id="KAF2638089.1"/>
    </source>
</evidence>
<feature type="compositionally biased region" description="Basic and acidic residues" evidence="1">
    <location>
        <begin position="44"/>
        <end position="56"/>
    </location>
</feature>
<sequence length="252" mass="28266">MDKGVDKFDLRDDEFMMVEDELLQTAKLFTRHLHLAEYEKMKTEIEEKKSRNEKTPRPVVVGVKPSIEGQFKKKAHEQAKAQNTFFDAEDASEQEESSMRQAAMTNRTIPSTKTRVNNGSDSDDLDAPQPPTTTKYTAPLKPPPKQLSRPAESTAELPSSSFVKPALPALSNANARARARARAARMNRPSSLIDEWDGFKPNDTSPARRSSSPVKHAAEDSDRFAKRKAEKGKEARSKAQKMEADDIPTFMF</sequence>
<organism evidence="2 3">
    <name type="scientific">Massarina eburnea CBS 473.64</name>
    <dbReference type="NCBI Taxonomy" id="1395130"/>
    <lineage>
        <taxon>Eukaryota</taxon>
        <taxon>Fungi</taxon>
        <taxon>Dikarya</taxon>
        <taxon>Ascomycota</taxon>
        <taxon>Pezizomycotina</taxon>
        <taxon>Dothideomycetes</taxon>
        <taxon>Pleosporomycetidae</taxon>
        <taxon>Pleosporales</taxon>
        <taxon>Massarineae</taxon>
        <taxon>Massarinaceae</taxon>
        <taxon>Massarina</taxon>
    </lineage>
</organism>
<dbReference type="Proteomes" id="UP000799753">
    <property type="component" value="Unassembled WGS sequence"/>
</dbReference>
<feature type="region of interest" description="Disordered" evidence="1">
    <location>
        <begin position="44"/>
        <end position="168"/>
    </location>
</feature>
<feature type="region of interest" description="Disordered" evidence="1">
    <location>
        <begin position="180"/>
        <end position="252"/>
    </location>
</feature>
<feature type="compositionally biased region" description="Polar residues" evidence="1">
    <location>
        <begin position="202"/>
        <end position="213"/>
    </location>
</feature>
<dbReference type="AlphaFoldDB" id="A0A6A6RR40"/>
<dbReference type="EMBL" id="MU006791">
    <property type="protein sequence ID" value="KAF2638089.1"/>
    <property type="molecule type" value="Genomic_DNA"/>
</dbReference>
<reference evidence="2" key="1">
    <citation type="journal article" date="2020" name="Stud. Mycol.">
        <title>101 Dothideomycetes genomes: a test case for predicting lifestyles and emergence of pathogens.</title>
        <authorList>
            <person name="Haridas S."/>
            <person name="Albert R."/>
            <person name="Binder M."/>
            <person name="Bloem J."/>
            <person name="Labutti K."/>
            <person name="Salamov A."/>
            <person name="Andreopoulos B."/>
            <person name="Baker S."/>
            <person name="Barry K."/>
            <person name="Bills G."/>
            <person name="Bluhm B."/>
            <person name="Cannon C."/>
            <person name="Castanera R."/>
            <person name="Culley D."/>
            <person name="Daum C."/>
            <person name="Ezra D."/>
            <person name="Gonzalez J."/>
            <person name="Henrissat B."/>
            <person name="Kuo A."/>
            <person name="Liang C."/>
            <person name="Lipzen A."/>
            <person name="Lutzoni F."/>
            <person name="Magnuson J."/>
            <person name="Mondo S."/>
            <person name="Nolan M."/>
            <person name="Ohm R."/>
            <person name="Pangilinan J."/>
            <person name="Park H.-J."/>
            <person name="Ramirez L."/>
            <person name="Alfaro M."/>
            <person name="Sun H."/>
            <person name="Tritt A."/>
            <person name="Yoshinaga Y."/>
            <person name="Zwiers L.-H."/>
            <person name="Turgeon B."/>
            <person name="Goodwin S."/>
            <person name="Spatafora J."/>
            <person name="Crous P."/>
            <person name="Grigoriev I."/>
        </authorList>
    </citation>
    <scope>NUCLEOTIDE SEQUENCE</scope>
    <source>
        <strain evidence="2">CBS 473.64</strain>
    </source>
</reference>
<dbReference type="OrthoDB" id="5374569at2759"/>
<proteinExistence type="predicted"/>
<evidence type="ECO:0000313" key="3">
    <source>
        <dbReference type="Proteomes" id="UP000799753"/>
    </source>
</evidence>
<keyword evidence="3" id="KW-1185">Reference proteome</keyword>
<protein>
    <submittedName>
        <fullName evidence="2">Uncharacterized protein</fullName>
    </submittedName>
</protein>
<name>A0A6A6RR40_9PLEO</name>
<evidence type="ECO:0000256" key="1">
    <source>
        <dbReference type="SAM" id="MobiDB-lite"/>
    </source>
</evidence>
<gene>
    <name evidence="2" type="ORF">P280DRAFT_471750</name>
</gene>
<feature type="compositionally biased region" description="Acidic residues" evidence="1">
    <location>
        <begin position="87"/>
        <end position="96"/>
    </location>
</feature>
<accession>A0A6A6RR40</accession>
<feature type="compositionally biased region" description="Polar residues" evidence="1">
    <location>
        <begin position="99"/>
        <end position="120"/>
    </location>
</feature>